<dbReference type="EMBL" id="CDMY01000347">
    <property type="protein sequence ID" value="CEM03990.1"/>
    <property type="molecule type" value="Genomic_DNA"/>
</dbReference>
<reference evidence="3 4" key="1">
    <citation type="submission" date="2014-11" db="EMBL/GenBank/DDBJ databases">
        <authorList>
            <person name="Zhu J."/>
            <person name="Qi W."/>
            <person name="Song R."/>
        </authorList>
    </citation>
    <scope>NUCLEOTIDE SEQUENCE [LARGE SCALE GENOMIC DNA]</scope>
</reference>
<evidence type="ECO:0000313" key="4">
    <source>
        <dbReference type="Proteomes" id="UP000041254"/>
    </source>
</evidence>
<evidence type="ECO:0000256" key="1">
    <source>
        <dbReference type="SAM" id="MobiDB-lite"/>
    </source>
</evidence>
<sequence>MFELFSEWEDADALIREFRSSFDSLQERLLDAKTTIEKTLADDIQGMLAAKGAVCRPAEATGEILVNAGGVVYPVSRCALQLPLMKRRYISVLLLYCTEGMPRDPDGRVYLEVSPAWFETFLDELTLFNTGRTDRVALPHSKEKDPAYAEYHDLFMREVGRVPSAHPEHGRAAAAAAASAEPRGKSRSDGAILDGIHDSVDDLANAMKRVMKRKEELSTFLAAMDPFLKDNTEDGSVLLTLEVLGRTCTILKRTLRRLGANHTLLMRFSDTPPCWGDRRVRATPGRHFIHVVEFARRIAVLPKGQYIRPPMMDQAELELFREDLAMYNLSYSPVLDLPAGDTTIIKSAEEWGKVLEMIGKPRCRPTLLYKSSRHGVKFSTMFGRVTWYSGVLFLFQHKETHRFGCFVDGCLNFLTWSSCDHEDQRSSLRQFFISLSGTYPAATKVPLRRDRHGMCVNVKGYTKTAGRECSMVLAGGYLLVAVDPVWSSKDGVLRCYNCFDDGVLPLGQLGDNTDTLAGEKDFTADEVEAWWMEPIGIDWQAQGARYNRRAAGRRNFSLGRLCGGAWADE</sequence>
<keyword evidence="4" id="KW-1185">Reference proteome</keyword>
<dbReference type="PhylomeDB" id="A0A0G4EY49"/>
<organism evidence="3 4">
    <name type="scientific">Vitrella brassicaformis (strain CCMP3155)</name>
    <dbReference type="NCBI Taxonomy" id="1169540"/>
    <lineage>
        <taxon>Eukaryota</taxon>
        <taxon>Sar</taxon>
        <taxon>Alveolata</taxon>
        <taxon>Colpodellida</taxon>
        <taxon>Vitrellaceae</taxon>
        <taxon>Vitrella</taxon>
    </lineage>
</organism>
<accession>A0A0G4EY49</accession>
<dbReference type="InterPro" id="IPR006571">
    <property type="entry name" value="TLDc_dom"/>
</dbReference>
<dbReference type="Pfam" id="PF07534">
    <property type="entry name" value="TLD"/>
    <property type="match status" value="1"/>
</dbReference>
<evidence type="ECO:0000313" key="3">
    <source>
        <dbReference type="EMBL" id="CEM03990.1"/>
    </source>
</evidence>
<evidence type="ECO:0000259" key="2">
    <source>
        <dbReference type="Pfam" id="PF07534"/>
    </source>
</evidence>
<feature type="domain" description="TLDc" evidence="2">
    <location>
        <begin position="362"/>
        <end position="408"/>
    </location>
</feature>
<feature type="compositionally biased region" description="Low complexity" evidence="1">
    <location>
        <begin position="172"/>
        <end position="181"/>
    </location>
</feature>
<dbReference type="AlphaFoldDB" id="A0A0G4EY49"/>
<dbReference type="Proteomes" id="UP000041254">
    <property type="component" value="Unassembled WGS sequence"/>
</dbReference>
<feature type="region of interest" description="Disordered" evidence="1">
    <location>
        <begin position="166"/>
        <end position="191"/>
    </location>
</feature>
<gene>
    <name evidence="3" type="ORF">Vbra_8478</name>
</gene>
<dbReference type="VEuPathDB" id="CryptoDB:Vbra_8478"/>
<protein>
    <recommendedName>
        <fullName evidence="2">TLDc domain-containing protein</fullName>
    </recommendedName>
</protein>
<proteinExistence type="predicted"/>
<name>A0A0G4EY49_VITBC</name>
<dbReference type="InParanoid" id="A0A0G4EY49"/>